<evidence type="ECO:0000256" key="7">
    <source>
        <dbReference type="ARBA" id="ARBA00023235"/>
    </source>
</evidence>
<dbReference type="GO" id="GO:0003978">
    <property type="term" value="F:UDP-glucose 4-epimerase activity"/>
    <property type="evidence" value="ECO:0007669"/>
    <property type="project" value="UniProtKB-EC"/>
</dbReference>
<keyword evidence="8" id="KW-0119">Carbohydrate metabolism</keyword>
<dbReference type="GO" id="GO:0033499">
    <property type="term" value="P:galactose catabolic process via UDP-galactose, Leloir pathway"/>
    <property type="evidence" value="ECO:0007669"/>
    <property type="project" value="TreeGrafter"/>
</dbReference>
<evidence type="ECO:0000256" key="5">
    <source>
        <dbReference type="ARBA" id="ARBA00018569"/>
    </source>
</evidence>
<dbReference type="STRING" id="1802040.A3C28_00685"/>
<evidence type="ECO:0000256" key="8">
    <source>
        <dbReference type="ARBA" id="ARBA00023277"/>
    </source>
</evidence>
<evidence type="ECO:0000256" key="3">
    <source>
        <dbReference type="ARBA" id="ARBA00007637"/>
    </source>
</evidence>
<feature type="domain" description="NAD(P)-binding" evidence="9">
    <location>
        <begin position="6"/>
        <end position="320"/>
    </location>
</feature>
<dbReference type="UniPathway" id="UPA00214"/>
<dbReference type="InterPro" id="IPR005886">
    <property type="entry name" value="UDP_G4E"/>
</dbReference>
<dbReference type="Pfam" id="PF16363">
    <property type="entry name" value="GDP_Man_Dehyd"/>
    <property type="match status" value="1"/>
</dbReference>
<dbReference type="PANTHER" id="PTHR43725">
    <property type="entry name" value="UDP-GLUCOSE 4-EPIMERASE"/>
    <property type="match status" value="1"/>
</dbReference>
<gene>
    <name evidence="10" type="ORF">A3C28_00685</name>
</gene>
<dbReference type="InterPro" id="IPR016040">
    <property type="entry name" value="NAD(P)-bd_dom"/>
</dbReference>
<comment type="caution">
    <text evidence="10">The sequence shown here is derived from an EMBL/GenBank/DDBJ whole genome shotgun (WGS) entry which is preliminary data.</text>
</comment>
<reference evidence="10 11" key="1">
    <citation type="journal article" date="2016" name="Nat. Commun.">
        <title>Thousands of microbial genomes shed light on interconnected biogeochemical processes in an aquifer system.</title>
        <authorList>
            <person name="Anantharaman K."/>
            <person name="Brown C.T."/>
            <person name="Hug L.A."/>
            <person name="Sharon I."/>
            <person name="Castelle C.J."/>
            <person name="Probst A.J."/>
            <person name="Thomas B.C."/>
            <person name="Singh A."/>
            <person name="Wilkins M.J."/>
            <person name="Karaoz U."/>
            <person name="Brodie E.L."/>
            <person name="Williams K.H."/>
            <person name="Hubbard S.S."/>
            <person name="Banfield J.F."/>
        </authorList>
    </citation>
    <scope>NUCLEOTIDE SEQUENCE [LARGE SCALE GENOMIC DNA]</scope>
</reference>
<evidence type="ECO:0000259" key="9">
    <source>
        <dbReference type="Pfam" id="PF16363"/>
    </source>
</evidence>
<accession>A0A1F7H3G1</accession>
<proteinExistence type="inferred from homology"/>
<name>A0A1F7H3G1_9BACT</name>
<comment type="cofactor">
    <cofactor evidence="2">
        <name>NAD(+)</name>
        <dbReference type="ChEBI" id="CHEBI:57540"/>
    </cofactor>
</comment>
<dbReference type="SUPFAM" id="SSF51735">
    <property type="entry name" value="NAD(P)-binding Rossmann-fold domains"/>
    <property type="match status" value="1"/>
</dbReference>
<evidence type="ECO:0000256" key="1">
    <source>
        <dbReference type="ARBA" id="ARBA00000083"/>
    </source>
</evidence>
<protein>
    <recommendedName>
        <fullName evidence="5">UDP-glucose 4-epimerase</fullName>
        <ecNumber evidence="4">5.1.3.2</ecNumber>
    </recommendedName>
</protein>
<evidence type="ECO:0000313" key="10">
    <source>
        <dbReference type="EMBL" id="OGK25789.1"/>
    </source>
</evidence>
<keyword evidence="7" id="KW-0413">Isomerase</keyword>
<dbReference type="InterPro" id="IPR036291">
    <property type="entry name" value="NAD(P)-bd_dom_sf"/>
</dbReference>
<dbReference type="Gene3D" id="3.40.50.720">
    <property type="entry name" value="NAD(P)-binding Rossmann-like Domain"/>
    <property type="match status" value="1"/>
</dbReference>
<dbReference type="Gene3D" id="3.90.25.10">
    <property type="entry name" value="UDP-galactose 4-epimerase, domain 1"/>
    <property type="match status" value="1"/>
</dbReference>
<sequence>MTKKILITGAGGYIGSVATYLFLQKGHQIVAVDNYATGYRQPLEFLQEKFGKDRLRIYELDLQNDLSSLFQNEKEIQAVIHYAASCLVDESMKKPEKYFKNNIVGTIHLLESMVSNNIKNIIFSSTAATYGEAVEIPIKESHPNQPINPYGESKLAAEKILRWFGQLKGIQYVILRYFNVCGASDDGVIGDAKKPSMLLVQNSVRGALGIEPFYLTCPEVDTPDKTPIRDYVNVMDLNEAHLSGLEYLAKGNKSEIINIGTGTGNSVLEVVHQVEKETGKKIDVQKTTAREGDPARLVASIEKAKQVLGWEPKRTIADSVMSLVLWYTNHPHGWEK</sequence>
<evidence type="ECO:0000313" key="11">
    <source>
        <dbReference type="Proteomes" id="UP000178597"/>
    </source>
</evidence>
<dbReference type="PANTHER" id="PTHR43725:SF53">
    <property type="entry name" value="UDP-ARABINOSE 4-EPIMERASE 1"/>
    <property type="match status" value="1"/>
</dbReference>
<evidence type="ECO:0000256" key="6">
    <source>
        <dbReference type="ARBA" id="ARBA00023027"/>
    </source>
</evidence>
<evidence type="ECO:0000256" key="4">
    <source>
        <dbReference type="ARBA" id="ARBA00013189"/>
    </source>
</evidence>
<comment type="catalytic activity">
    <reaction evidence="1">
        <text>UDP-alpha-D-glucose = UDP-alpha-D-galactose</text>
        <dbReference type="Rhea" id="RHEA:22168"/>
        <dbReference type="ChEBI" id="CHEBI:58885"/>
        <dbReference type="ChEBI" id="CHEBI:66914"/>
        <dbReference type="EC" id="5.1.3.2"/>
    </reaction>
</comment>
<dbReference type="Proteomes" id="UP000178597">
    <property type="component" value="Unassembled WGS sequence"/>
</dbReference>
<keyword evidence="6" id="KW-0520">NAD</keyword>
<dbReference type="AlphaFoldDB" id="A0A1F7H3G1"/>
<dbReference type="EC" id="5.1.3.2" evidence="4"/>
<organism evidence="10 11">
    <name type="scientific">Candidatus Roizmanbacteria bacterium RIFCSPHIGHO2_02_FULL_39_9</name>
    <dbReference type="NCBI Taxonomy" id="1802040"/>
    <lineage>
        <taxon>Bacteria</taxon>
        <taxon>Candidatus Roizmaniibacteriota</taxon>
    </lineage>
</organism>
<comment type="similarity">
    <text evidence="3">Belongs to the NAD(P)-dependent epimerase/dehydratase family.</text>
</comment>
<evidence type="ECO:0000256" key="2">
    <source>
        <dbReference type="ARBA" id="ARBA00001911"/>
    </source>
</evidence>
<dbReference type="NCBIfam" id="TIGR01179">
    <property type="entry name" value="galE"/>
    <property type="match status" value="1"/>
</dbReference>
<dbReference type="EMBL" id="MFZP01000059">
    <property type="protein sequence ID" value="OGK25789.1"/>
    <property type="molecule type" value="Genomic_DNA"/>
</dbReference>